<evidence type="ECO:0008006" key="4">
    <source>
        <dbReference type="Google" id="ProtNLM"/>
    </source>
</evidence>
<feature type="transmembrane region" description="Helical" evidence="1">
    <location>
        <begin position="267"/>
        <end position="289"/>
    </location>
</feature>
<dbReference type="PANTHER" id="PTHR33802:SF1">
    <property type="entry name" value="XK-RELATED PROTEIN"/>
    <property type="match status" value="1"/>
</dbReference>
<keyword evidence="3" id="KW-1185">Reference proteome</keyword>
<dbReference type="InterPro" id="IPR038330">
    <property type="entry name" value="TspO/MBR-related_sf"/>
</dbReference>
<dbReference type="Gene3D" id="1.20.1260.100">
    <property type="entry name" value="TspO/MBR protein"/>
    <property type="match status" value="1"/>
</dbReference>
<feature type="transmembrane region" description="Helical" evidence="1">
    <location>
        <begin position="101"/>
        <end position="120"/>
    </location>
</feature>
<gene>
    <name evidence="2" type="ORF">V1264_008461</name>
</gene>
<comment type="caution">
    <text evidence="2">The sequence shown here is derived from an EMBL/GenBank/DDBJ whole genome shotgun (WGS) entry which is preliminary data.</text>
</comment>
<organism evidence="2 3">
    <name type="scientific">Littorina saxatilis</name>
    <dbReference type="NCBI Taxonomy" id="31220"/>
    <lineage>
        <taxon>Eukaryota</taxon>
        <taxon>Metazoa</taxon>
        <taxon>Spiralia</taxon>
        <taxon>Lophotrochozoa</taxon>
        <taxon>Mollusca</taxon>
        <taxon>Gastropoda</taxon>
        <taxon>Caenogastropoda</taxon>
        <taxon>Littorinimorpha</taxon>
        <taxon>Littorinoidea</taxon>
        <taxon>Littorinidae</taxon>
        <taxon>Littorina</taxon>
    </lineage>
</organism>
<accession>A0AAN9ATP4</accession>
<proteinExistence type="predicted"/>
<feature type="transmembrane region" description="Helical" evidence="1">
    <location>
        <begin position="205"/>
        <end position="227"/>
    </location>
</feature>
<feature type="transmembrane region" description="Helical" evidence="1">
    <location>
        <begin position="126"/>
        <end position="146"/>
    </location>
</feature>
<dbReference type="PANTHER" id="PTHR33802">
    <property type="entry name" value="SI:CH211-161H7.5-RELATED"/>
    <property type="match status" value="1"/>
</dbReference>
<keyword evidence="1" id="KW-0472">Membrane</keyword>
<dbReference type="Proteomes" id="UP001374579">
    <property type="component" value="Unassembled WGS sequence"/>
</dbReference>
<dbReference type="EMBL" id="JBAMIC010000021">
    <property type="protein sequence ID" value="KAK7092766.1"/>
    <property type="molecule type" value="Genomic_DNA"/>
</dbReference>
<dbReference type="AlphaFoldDB" id="A0AAN9ATP4"/>
<sequence>MAKEHNGWYIALVVFNVITLIAVYVINGLSGSGPGYGLFVSSQSEQADKYKLEITPAGWTFSIWGVIYVWQALWVLYSIVNLFRKNCNGHPVYSSPFTLPPLLFGFYAVANGCNIAWIFLFDRSHVEAAFAVLLLNALLLILALAVSYKRLDATAEELVTQSRGFDVWLVRGFVQNGLGVYCTWTTIATLLNLAMVIAYTKGSNISAAAASTVALGVLSFLIALFVLADLLFLDRYSRYTVTPYLVVIVALVGSLTNNWDSEKVNSIFTAVLLGVGGVALLAKVILTVYRHFRDRRSLNMNI</sequence>
<feature type="transmembrane region" description="Helical" evidence="1">
    <location>
        <begin position="178"/>
        <end position="199"/>
    </location>
</feature>
<evidence type="ECO:0000313" key="2">
    <source>
        <dbReference type="EMBL" id="KAK7092766.1"/>
    </source>
</evidence>
<feature type="transmembrane region" description="Helical" evidence="1">
    <location>
        <begin position="61"/>
        <end position="80"/>
    </location>
</feature>
<evidence type="ECO:0000256" key="1">
    <source>
        <dbReference type="SAM" id="Phobius"/>
    </source>
</evidence>
<keyword evidence="1" id="KW-0812">Transmembrane</keyword>
<name>A0AAN9ATP4_9CAEN</name>
<reference evidence="2 3" key="1">
    <citation type="submission" date="2024-02" db="EMBL/GenBank/DDBJ databases">
        <title>Chromosome-scale genome assembly of the rough periwinkle Littorina saxatilis.</title>
        <authorList>
            <person name="De Jode A."/>
            <person name="Faria R."/>
            <person name="Formenti G."/>
            <person name="Sims Y."/>
            <person name="Smith T.P."/>
            <person name="Tracey A."/>
            <person name="Wood J.M.D."/>
            <person name="Zagrodzka Z.B."/>
            <person name="Johannesson K."/>
            <person name="Butlin R.K."/>
            <person name="Leder E.H."/>
        </authorList>
    </citation>
    <scope>NUCLEOTIDE SEQUENCE [LARGE SCALE GENOMIC DNA]</scope>
    <source>
        <strain evidence="2">Snail1</strain>
        <tissue evidence="2">Muscle</tissue>
    </source>
</reference>
<feature type="transmembrane region" description="Helical" evidence="1">
    <location>
        <begin position="239"/>
        <end position="255"/>
    </location>
</feature>
<protein>
    <recommendedName>
        <fullName evidence="4">Tryptophan-rich sensory protein</fullName>
    </recommendedName>
</protein>
<feature type="transmembrane region" description="Helical" evidence="1">
    <location>
        <begin position="7"/>
        <end position="26"/>
    </location>
</feature>
<keyword evidence="1" id="KW-1133">Transmembrane helix</keyword>
<evidence type="ECO:0000313" key="3">
    <source>
        <dbReference type="Proteomes" id="UP001374579"/>
    </source>
</evidence>